<keyword evidence="1" id="KW-0472">Membrane</keyword>
<name>A0A1E5Q857_9PROT</name>
<protein>
    <submittedName>
        <fullName evidence="2">Uncharacterized protein</fullName>
    </submittedName>
</protein>
<keyword evidence="1" id="KW-0812">Transmembrane</keyword>
<dbReference type="Proteomes" id="UP000095347">
    <property type="component" value="Unassembled WGS sequence"/>
</dbReference>
<feature type="transmembrane region" description="Helical" evidence="1">
    <location>
        <begin position="12"/>
        <end position="30"/>
    </location>
</feature>
<sequence length="66" mass="7355">MIQYMCILCFPARLFGLTVLLIVQVIYHLIRRDGSKFRKHIFVLMGALAALAACAVVDAPTLLYAT</sequence>
<proteinExistence type="predicted"/>
<evidence type="ECO:0000256" key="1">
    <source>
        <dbReference type="SAM" id="Phobius"/>
    </source>
</evidence>
<keyword evidence="3" id="KW-1185">Reference proteome</keyword>
<reference evidence="3" key="1">
    <citation type="submission" date="2016-07" db="EMBL/GenBank/DDBJ databases">
        <authorList>
            <person name="Florea S."/>
            <person name="Webb J.S."/>
            <person name="Jaromczyk J."/>
            <person name="Schardl C.L."/>
        </authorList>
    </citation>
    <scope>NUCLEOTIDE SEQUENCE [LARGE SCALE GENOMIC DNA]</scope>
    <source>
        <strain evidence="3">MV-1</strain>
    </source>
</reference>
<comment type="caution">
    <text evidence="2">The sequence shown here is derived from an EMBL/GenBank/DDBJ whole genome shotgun (WGS) entry which is preliminary data.</text>
</comment>
<evidence type="ECO:0000313" key="2">
    <source>
        <dbReference type="EMBL" id="OEJ67525.1"/>
    </source>
</evidence>
<organism evidence="2 3">
    <name type="scientific">Magnetovibrio blakemorei</name>
    <dbReference type="NCBI Taxonomy" id="28181"/>
    <lineage>
        <taxon>Bacteria</taxon>
        <taxon>Pseudomonadati</taxon>
        <taxon>Pseudomonadota</taxon>
        <taxon>Alphaproteobacteria</taxon>
        <taxon>Rhodospirillales</taxon>
        <taxon>Magnetovibrionaceae</taxon>
        <taxon>Magnetovibrio</taxon>
    </lineage>
</organism>
<dbReference type="AlphaFoldDB" id="A0A1E5Q857"/>
<feature type="transmembrane region" description="Helical" evidence="1">
    <location>
        <begin position="42"/>
        <end position="65"/>
    </location>
</feature>
<gene>
    <name evidence="2" type="ORF">BEN30_08790</name>
</gene>
<accession>A0A1E5Q857</accession>
<dbReference type="EMBL" id="MCGG01000021">
    <property type="protein sequence ID" value="OEJ67525.1"/>
    <property type="molecule type" value="Genomic_DNA"/>
</dbReference>
<keyword evidence="1" id="KW-1133">Transmembrane helix</keyword>
<evidence type="ECO:0000313" key="3">
    <source>
        <dbReference type="Proteomes" id="UP000095347"/>
    </source>
</evidence>